<organism evidence="1 2">
    <name type="scientific">Bradyrhizobium lablabi</name>
    <dbReference type="NCBI Taxonomy" id="722472"/>
    <lineage>
        <taxon>Bacteria</taxon>
        <taxon>Pseudomonadati</taxon>
        <taxon>Pseudomonadota</taxon>
        <taxon>Alphaproteobacteria</taxon>
        <taxon>Hyphomicrobiales</taxon>
        <taxon>Nitrobacteraceae</taxon>
        <taxon>Bradyrhizobium</taxon>
    </lineage>
</organism>
<reference evidence="1 2" key="1">
    <citation type="submission" date="2016-10" db="EMBL/GenBank/DDBJ databases">
        <authorList>
            <person name="de Groot N.N."/>
        </authorList>
    </citation>
    <scope>NUCLEOTIDE SEQUENCE [LARGE SCALE GENOMIC DNA]</scope>
    <source>
        <strain evidence="1 2">GAS522</strain>
    </source>
</reference>
<dbReference type="EMBL" id="FNTI01000001">
    <property type="protein sequence ID" value="SEC35704.1"/>
    <property type="molecule type" value="Genomic_DNA"/>
</dbReference>
<sequence>MNDWANIRILQIAALVVSLVASADARSIHGGGGGFNGGRSQVNLNFVQTGGDFVFANGLLTAQGWSLGDNSGSPAANELDSNGYPLPGAGLFSHGGVSTVFFEPAIVNGGSQYVIPVTGKCTFSSEGTVVTKTISTATGGATTAVIDFGSAHNFTSGMEAPISGVSGTIAGSLNGNKFVVASTTTNTITITVGSSTTGLSGTGGTAAYGSKTVGVATGGRVIVDITAAAIPHNAGYLQVGFGISATDATTPCTKMAFVALRDEARYNADSNARGSDFLAKMREGNQGVFRDLNIANTNISTETTWATRKPQTYCSFQSGHYYAPIYAGTATGSGNDYSVTLGSGPPVDKTQVNMAMPAHALACSTGAASQLTFTGNHGMSAGDPFNIFASATGSLPVDSGTGSAINLWTGTSGTIIYYVKTVISPTVVTFALTQGGIALNLSSCGTATLFAQPTVVDQAVTFTNGSSTVLWTGHPSLHVNDPISCTGTSLPSNISDYASSYYVKSVIDANNITISATPGGTAITSSGSGSATNCIRQPTLALNGGTAYPIKTPGAKGLSVAGNRIPHARCFGINVCHGTATFDATLSVWLFDGAQDAAEDRVILAGWPPEVVLATAKELGMHVYYTLPPYTLDSVTDYLPSLVAYTKSYIATNAAWMIPRFEGSPNECWNGNFYGTAIGLAKSFVLWGAADYDQWCGKVASTSGQVVKAVYGGTPGVSYQTLQGVQTGPFSSPTNNPATRLSAAAYVSAAAVQSPLSGSWGTITFTATEAYKWVTTVVAAQYYSTAAENTSIPPSRAG</sequence>
<name>A0A1H4RVE0_9BRAD</name>
<dbReference type="RefSeq" id="WP_143039623.1">
    <property type="nucleotide sequence ID" value="NZ_FNTI01000001.1"/>
</dbReference>
<dbReference type="AlphaFoldDB" id="A0A1H4RVE0"/>
<gene>
    <name evidence="1" type="ORF">SAMN05444171_1221</name>
</gene>
<evidence type="ECO:0000313" key="1">
    <source>
        <dbReference type="EMBL" id="SEC35704.1"/>
    </source>
</evidence>
<dbReference type="Proteomes" id="UP000183208">
    <property type="component" value="Unassembled WGS sequence"/>
</dbReference>
<evidence type="ECO:0000313" key="2">
    <source>
        <dbReference type="Proteomes" id="UP000183208"/>
    </source>
</evidence>
<proteinExistence type="predicted"/>
<protein>
    <submittedName>
        <fullName evidence="1">Uncharacterized protein</fullName>
    </submittedName>
</protein>
<accession>A0A1H4RVE0</accession>
<dbReference type="OrthoDB" id="7783360at2"/>